<feature type="region of interest" description="Disordered" evidence="1">
    <location>
        <begin position="380"/>
        <end position="453"/>
    </location>
</feature>
<proteinExistence type="predicted"/>
<dbReference type="OrthoDB" id="2690066at2759"/>
<feature type="compositionally biased region" description="Acidic residues" evidence="1">
    <location>
        <begin position="60"/>
        <end position="69"/>
    </location>
</feature>
<dbReference type="Proteomes" id="UP000807469">
    <property type="component" value="Unassembled WGS sequence"/>
</dbReference>
<evidence type="ECO:0000256" key="1">
    <source>
        <dbReference type="SAM" id="MobiDB-lite"/>
    </source>
</evidence>
<evidence type="ECO:0000313" key="2">
    <source>
        <dbReference type="EMBL" id="KAF9475032.1"/>
    </source>
</evidence>
<dbReference type="EMBL" id="MU155350">
    <property type="protein sequence ID" value="KAF9475032.1"/>
    <property type="molecule type" value="Genomic_DNA"/>
</dbReference>
<feature type="compositionally biased region" description="Low complexity" evidence="1">
    <location>
        <begin position="388"/>
        <end position="401"/>
    </location>
</feature>
<gene>
    <name evidence="2" type="ORF">BDN70DRAFT_936196</name>
</gene>
<accession>A0A9P5YT18</accession>
<feature type="compositionally biased region" description="Low complexity" evidence="1">
    <location>
        <begin position="23"/>
        <end position="32"/>
    </location>
</feature>
<name>A0A9P5YT18_9AGAR</name>
<protein>
    <submittedName>
        <fullName evidence="2">Uncharacterized protein</fullName>
    </submittedName>
</protein>
<feature type="compositionally biased region" description="Polar residues" evidence="1">
    <location>
        <begin position="1"/>
        <end position="11"/>
    </location>
</feature>
<feature type="compositionally biased region" description="Polar residues" evidence="1">
    <location>
        <begin position="99"/>
        <end position="118"/>
    </location>
</feature>
<keyword evidence="3" id="KW-1185">Reference proteome</keyword>
<sequence length="1012" mass="106881">MASQFEFSQQQRPIPRPAGRGGAASASGPRESSALRASVLDAALELGLVGNAGWMFDNALQEENEDEDQTSSPALTYGSSVTSEESFPSILSPSSSSEAHTNANANATFLPSSSNQPPRSGLGGIPPLPTSVRKEPVVRIVEPEFIDRSHSVEPQAGIPFPESSIPVRPTTPGGGRKLKKKKALDGYESDGGYMSDAGKKKDKKKDKEKKSDLGLMKMTADMEMPGMVETSKEAKKRAKEEKKEAEAERKRTKSLLSAAKAARKKEANGKDGGYETDGGGKSKSKSKKSSADASGYETDGTPKKAKSRFFKLGSRASSKTDLHADVEEVPPMPFPTRKEPEKEVLVLPIAERFATTLSPDFFNTPTVPPLAEGRSLSPFPPLTFQSLGASTSSATSPISPGRNAAAVVPPSVPDNRNSQVSAISSTSSGSRSHTHTDGASSKHHGTDSHTSYSTITSSAAVHLPSGGVLAPTASISSSSSAGSKSGFLGLGGRNALRPPAVSFSTSRSPSPSRPPPVAPLSLVKGPGLRLKASLDNLLARNGSPSPISPAPSSPFVIVPSPTASQSSVPSPKAFAGLPPSPNADRSRHTPPEGSGSGFGVGFGLRARSPAPQAPRTVISAPNTALAPNAASPLASASLSPILTTGGNTHGNISTNSNTLSLPPNVDSPTHLIIPSSQYVVPSPRNSGLPPSPNLLAYYDLPPPSPAPQGPLPTPPSGFPPPSSPNPHINIQTHLPSPAALRQRVIDRTPRTLPPELSAALHRQASVQRGRESPFPTRPILPVVVAAPPAPAATASVGLEARLATRRYRDLYALLPGGVAGASASDMEKYYEEKEQAMELRRARRAGEREHSWIMDAEDGDERTWEGDEDDEVDSEEMQGVIERFAREDAESSEGHSNARALGRRRSFDALQTRAAGPFEFEDDGRTVGDRLSRWSGSIYSRSSILDPDESGETRERLVKQVEAMLDAERRGERAPVEGERGYVPPVPRLPAAYANMGSQLNTASPGRSWNRF</sequence>
<dbReference type="AlphaFoldDB" id="A0A9P5YT18"/>
<feature type="compositionally biased region" description="Low complexity" evidence="1">
    <location>
        <begin position="474"/>
        <end position="487"/>
    </location>
</feature>
<feature type="compositionally biased region" description="Polar residues" evidence="1">
    <location>
        <begin position="70"/>
        <end position="82"/>
    </location>
</feature>
<feature type="compositionally biased region" description="Basic and acidic residues" evidence="1">
    <location>
        <begin position="230"/>
        <end position="249"/>
    </location>
</feature>
<feature type="region of interest" description="Disordered" evidence="1">
    <location>
        <begin position="680"/>
        <end position="732"/>
    </location>
</feature>
<evidence type="ECO:0000313" key="3">
    <source>
        <dbReference type="Proteomes" id="UP000807469"/>
    </source>
</evidence>
<comment type="caution">
    <text evidence="2">The sequence shown here is derived from an EMBL/GenBank/DDBJ whole genome shotgun (WGS) entry which is preliminary data.</text>
</comment>
<feature type="compositionally biased region" description="Low complexity" evidence="1">
    <location>
        <begin position="83"/>
        <end position="98"/>
    </location>
</feature>
<reference evidence="2" key="1">
    <citation type="submission" date="2020-11" db="EMBL/GenBank/DDBJ databases">
        <authorList>
            <consortium name="DOE Joint Genome Institute"/>
            <person name="Ahrendt S."/>
            <person name="Riley R."/>
            <person name="Andreopoulos W."/>
            <person name="Labutti K."/>
            <person name="Pangilinan J."/>
            <person name="Ruiz-Duenas F.J."/>
            <person name="Barrasa J.M."/>
            <person name="Sanchez-Garcia M."/>
            <person name="Camarero S."/>
            <person name="Miyauchi S."/>
            <person name="Serrano A."/>
            <person name="Linde D."/>
            <person name="Babiker R."/>
            <person name="Drula E."/>
            <person name="Ayuso-Fernandez I."/>
            <person name="Pacheco R."/>
            <person name="Padilla G."/>
            <person name="Ferreira P."/>
            <person name="Barriuso J."/>
            <person name="Kellner H."/>
            <person name="Castanera R."/>
            <person name="Alfaro M."/>
            <person name="Ramirez L."/>
            <person name="Pisabarro A.G."/>
            <person name="Kuo A."/>
            <person name="Tritt A."/>
            <person name="Lipzen A."/>
            <person name="He G."/>
            <person name="Yan M."/>
            <person name="Ng V."/>
            <person name="Cullen D."/>
            <person name="Martin F."/>
            <person name="Rosso M.-N."/>
            <person name="Henrissat B."/>
            <person name="Hibbett D."/>
            <person name="Martinez A.T."/>
            <person name="Grigoriev I.V."/>
        </authorList>
    </citation>
    <scope>NUCLEOTIDE SEQUENCE</scope>
    <source>
        <strain evidence="2">CIRM-BRFM 674</strain>
    </source>
</reference>
<feature type="region of interest" description="Disordered" evidence="1">
    <location>
        <begin position="466"/>
        <end position="619"/>
    </location>
</feature>
<feature type="region of interest" description="Disordered" evidence="1">
    <location>
        <begin position="59"/>
        <end position="134"/>
    </location>
</feature>
<feature type="compositionally biased region" description="Low complexity" evidence="1">
    <location>
        <begin position="499"/>
        <end position="510"/>
    </location>
</feature>
<feature type="compositionally biased region" description="Basic and acidic residues" evidence="1">
    <location>
        <begin position="264"/>
        <end position="273"/>
    </location>
</feature>
<feature type="compositionally biased region" description="Low complexity" evidence="1">
    <location>
        <begin position="418"/>
        <end position="431"/>
    </location>
</feature>
<feature type="region of interest" description="Disordered" evidence="1">
    <location>
        <begin position="1"/>
        <end position="34"/>
    </location>
</feature>
<feature type="region of interest" description="Disordered" evidence="1">
    <location>
        <begin position="147"/>
        <end position="337"/>
    </location>
</feature>
<feature type="compositionally biased region" description="Pro residues" evidence="1">
    <location>
        <begin position="700"/>
        <end position="724"/>
    </location>
</feature>
<organism evidence="2 3">
    <name type="scientific">Pholiota conissans</name>
    <dbReference type="NCBI Taxonomy" id="109636"/>
    <lineage>
        <taxon>Eukaryota</taxon>
        <taxon>Fungi</taxon>
        <taxon>Dikarya</taxon>
        <taxon>Basidiomycota</taxon>
        <taxon>Agaricomycotina</taxon>
        <taxon>Agaricomycetes</taxon>
        <taxon>Agaricomycetidae</taxon>
        <taxon>Agaricales</taxon>
        <taxon>Agaricineae</taxon>
        <taxon>Strophariaceae</taxon>
        <taxon>Pholiota</taxon>
    </lineage>
</organism>